<protein>
    <submittedName>
        <fullName evidence="2">Uncharacterized protein</fullName>
    </submittedName>
</protein>
<evidence type="ECO:0000313" key="2">
    <source>
        <dbReference type="EMBL" id="CAB1427831.1"/>
    </source>
</evidence>
<feature type="region of interest" description="Disordered" evidence="1">
    <location>
        <begin position="33"/>
        <end position="53"/>
    </location>
</feature>
<evidence type="ECO:0000256" key="1">
    <source>
        <dbReference type="SAM" id="MobiDB-lite"/>
    </source>
</evidence>
<dbReference type="AlphaFoldDB" id="A0A9N7YJM3"/>
<organism evidence="2 3">
    <name type="scientific">Pleuronectes platessa</name>
    <name type="common">European plaice</name>
    <dbReference type="NCBI Taxonomy" id="8262"/>
    <lineage>
        <taxon>Eukaryota</taxon>
        <taxon>Metazoa</taxon>
        <taxon>Chordata</taxon>
        <taxon>Craniata</taxon>
        <taxon>Vertebrata</taxon>
        <taxon>Euteleostomi</taxon>
        <taxon>Actinopterygii</taxon>
        <taxon>Neopterygii</taxon>
        <taxon>Teleostei</taxon>
        <taxon>Neoteleostei</taxon>
        <taxon>Acanthomorphata</taxon>
        <taxon>Carangaria</taxon>
        <taxon>Pleuronectiformes</taxon>
        <taxon>Pleuronectoidei</taxon>
        <taxon>Pleuronectidae</taxon>
        <taxon>Pleuronectes</taxon>
    </lineage>
</organism>
<dbReference type="EMBL" id="CADEAL010001001">
    <property type="protein sequence ID" value="CAB1427831.1"/>
    <property type="molecule type" value="Genomic_DNA"/>
</dbReference>
<evidence type="ECO:0000313" key="3">
    <source>
        <dbReference type="Proteomes" id="UP001153269"/>
    </source>
</evidence>
<sequence length="283" mass="31475">MASARILNLQSPSVHCSPDKVLNSPPWRLPSPIPPSLRPSPPYLNPLERSDTADASPPEIICLNDRLGGAGPPLPLGCSLHLGDKVTSYRGSKAMSYNSSRRIIPGSWLRDWNSRPTLFQPYGIINFVYCGRACHLKTVPPWHAALPSICQRLLVEVAPDVNSQRQTVGLLDAAVSYKMTFIHMYLSSMDPREEEGGRKGGRERGRGGCECFGSVHSLRFYEFLALKPILSLTWEEEEVCSASNISMATVAGFSRPFDRPLPSRTCFDVSVWDGRYRDSIRQQ</sequence>
<reference evidence="2" key="1">
    <citation type="submission" date="2020-03" db="EMBL/GenBank/DDBJ databases">
        <authorList>
            <person name="Weist P."/>
        </authorList>
    </citation>
    <scope>NUCLEOTIDE SEQUENCE</scope>
</reference>
<accession>A0A9N7YJM3</accession>
<gene>
    <name evidence="2" type="ORF">PLEPLA_LOCUS15776</name>
</gene>
<keyword evidence="3" id="KW-1185">Reference proteome</keyword>
<dbReference type="Proteomes" id="UP001153269">
    <property type="component" value="Unassembled WGS sequence"/>
</dbReference>
<name>A0A9N7YJM3_PLEPL</name>
<feature type="compositionally biased region" description="Pro residues" evidence="1">
    <location>
        <begin position="33"/>
        <end position="44"/>
    </location>
</feature>
<comment type="caution">
    <text evidence="2">The sequence shown here is derived from an EMBL/GenBank/DDBJ whole genome shotgun (WGS) entry which is preliminary data.</text>
</comment>
<proteinExistence type="predicted"/>